<keyword evidence="1" id="KW-0808">Transferase</keyword>
<dbReference type="InterPro" id="IPR006204">
    <property type="entry name" value="GHMP_kinase_N_dom"/>
</dbReference>
<organism evidence="4 5">
    <name type="scientific">Halogeometricum rufum</name>
    <dbReference type="NCBI Taxonomy" id="553469"/>
    <lineage>
        <taxon>Archaea</taxon>
        <taxon>Methanobacteriati</taxon>
        <taxon>Methanobacteriota</taxon>
        <taxon>Stenosarchaea group</taxon>
        <taxon>Halobacteria</taxon>
        <taxon>Halobacteriales</taxon>
        <taxon>Haloferacaceae</taxon>
        <taxon>Halogeometricum</taxon>
    </lineage>
</organism>
<comment type="function">
    <text evidence="1">Phosphorylates (R)-pantoate to form (R)-4-phosphopantoate in the CoA biosynthesis pathway.</text>
</comment>
<keyword evidence="1 4" id="KW-0418">Kinase</keyword>
<dbReference type="InterPro" id="IPR020568">
    <property type="entry name" value="Ribosomal_Su5_D2-typ_SF"/>
</dbReference>
<dbReference type="STRING" id="553469.SAMN04487947_0911"/>
<gene>
    <name evidence="4" type="ORF">SAMN04487947_0911</name>
</gene>
<dbReference type="UniPathway" id="UPA00241"/>
<dbReference type="PIRSF" id="PIRSF016896">
    <property type="entry name" value="GHMP_arc_MJ0969"/>
    <property type="match status" value="1"/>
</dbReference>
<dbReference type="GO" id="GO:0015937">
    <property type="term" value="P:coenzyme A biosynthetic process"/>
    <property type="evidence" value="ECO:0007669"/>
    <property type="project" value="UniProtKB-UniRule"/>
</dbReference>
<evidence type="ECO:0000256" key="1">
    <source>
        <dbReference type="HAMAP-Rule" id="MF_02223"/>
    </source>
</evidence>
<protein>
    <recommendedName>
        <fullName evidence="1">Pantoate kinase</fullName>
        <shortName evidence="1">PoK</shortName>
        <ecNumber evidence="1">2.7.1.169</ecNumber>
    </recommendedName>
</protein>
<evidence type="ECO:0000259" key="3">
    <source>
        <dbReference type="Pfam" id="PF00288"/>
    </source>
</evidence>
<comment type="catalytic activity">
    <reaction evidence="1">
        <text>(R)-pantoate + ATP = (R)-4-phosphopantoate + ADP + H(+)</text>
        <dbReference type="Rhea" id="RHEA:28246"/>
        <dbReference type="ChEBI" id="CHEBI:15378"/>
        <dbReference type="ChEBI" id="CHEBI:15980"/>
        <dbReference type="ChEBI" id="CHEBI:30616"/>
        <dbReference type="ChEBI" id="CHEBI:61294"/>
        <dbReference type="ChEBI" id="CHEBI:456216"/>
        <dbReference type="EC" id="2.7.1.169"/>
    </reaction>
</comment>
<name>A0A1I6GC87_9EURY</name>
<dbReference type="PANTHER" id="PTHR42282">
    <property type="entry name" value="PANTOATE KINASE-RELATED"/>
    <property type="match status" value="1"/>
</dbReference>
<dbReference type="Gene3D" id="3.30.230.10">
    <property type="match status" value="1"/>
</dbReference>
<dbReference type="Proteomes" id="UP000198531">
    <property type="component" value="Unassembled WGS sequence"/>
</dbReference>
<dbReference type="SUPFAM" id="SSF54211">
    <property type="entry name" value="Ribosomal protein S5 domain 2-like"/>
    <property type="match status" value="1"/>
</dbReference>
<dbReference type="InterPro" id="IPR012043">
    <property type="entry name" value="PoK"/>
</dbReference>
<keyword evidence="1" id="KW-0173">Coenzyme A biosynthesis</keyword>
<keyword evidence="1" id="KW-0067">ATP-binding</keyword>
<proteinExistence type="inferred from homology"/>
<feature type="domain" description="GHMP kinase N-terminal" evidence="3">
    <location>
        <begin position="94"/>
        <end position="171"/>
    </location>
</feature>
<accession>A0A1I6GC87</accession>
<comment type="similarity">
    <text evidence="1">Belongs to the GHMP kinase family. PoK subfamily.</text>
</comment>
<sequence>MTDEATAFVPGHVTGFFSAHPHDDPAVAGSRGAGVALSHGVRVTVRRTDATDGRSDETSGETASDDSSDDGETDGGAPGPTTLDGDAVSMPPVDAVRRSLGVPGAAVHAETPLPLGAGFGVSGAMALGTAYAANRVFGIGRSENELVDVAHCAEVEAGTGLGDVVAQARGGLPIRLEPGAPGHGAMDGVPARPRVEYVTFGEVSTEDVLSGDTTRLTAAGERALSDLRADPTPERLVSLSRRFAREAGLTTDRVAAIVADVRDAGGDASMAMLGDTVFAFGTALSDAGYDPEVCGVHPAGSSLVPE</sequence>
<feature type="compositionally biased region" description="Acidic residues" evidence="2">
    <location>
        <begin position="63"/>
        <end position="73"/>
    </location>
</feature>
<dbReference type="PANTHER" id="PTHR42282:SF1">
    <property type="entry name" value="PANTOATE KINASE"/>
    <property type="match status" value="1"/>
</dbReference>
<comment type="pathway">
    <text evidence="1">Cofactor biosynthesis; coenzyme A biosynthesis.</text>
</comment>
<dbReference type="HAMAP" id="MF_02223">
    <property type="entry name" value="Pantoate_kinase"/>
    <property type="match status" value="1"/>
</dbReference>
<feature type="compositionally biased region" description="Basic and acidic residues" evidence="2">
    <location>
        <begin position="46"/>
        <end position="57"/>
    </location>
</feature>
<dbReference type="Pfam" id="PF00288">
    <property type="entry name" value="GHMP_kinases_N"/>
    <property type="match status" value="1"/>
</dbReference>
<dbReference type="EC" id="2.7.1.169" evidence="1"/>
<dbReference type="GO" id="GO:0016301">
    <property type="term" value="F:kinase activity"/>
    <property type="evidence" value="ECO:0007669"/>
    <property type="project" value="UniProtKB-UniRule"/>
</dbReference>
<keyword evidence="5" id="KW-1185">Reference proteome</keyword>
<evidence type="ECO:0000313" key="4">
    <source>
        <dbReference type="EMBL" id="SFR39824.1"/>
    </source>
</evidence>
<dbReference type="OrthoDB" id="85822at2157"/>
<reference evidence="5" key="1">
    <citation type="submission" date="2016-10" db="EMBL/GenBank/DDBJ databases">
        <authorList>
            <person name="Varghese N."/>
            <person name="Submissions S."/>
        </authorList>
    </citation>
    <scope>NUCLEOTIDE SEQUENCE [LARGE SCALE GENOMIC DNA]</scope>
    <source>
        <strain evidence="5">CGMCC 1.7736</strain>
    </source>
</reference>
<keyword evidence="1" id="KW-0547">Nucleotide-binding</keyword>
<dbReference type="RefSeq" id="WP_089804988.1">
    <property type="nucleotide sequence ID" value="NZ_FOYT01000001.1"/>
</dbReference>
<dbReference type="InterPro" id="IPR014721">
    <property type="entry name" value="Ribsml_uS5_D2-typ_fold_subgr"/>
</dbReference>
<evidence type="ECO:0000256" key="2">
    <source>
        <dbReference type="SAM" id="MobiDB-lite"/>
    </source>
</evidence>
<dbReference type="AlphaFoldDB" id="A0A1I6GC87"/>
<evidence type="ECO:0000313" key="5">
    <source>
        <dbReference type="Proteomes" id="UP000198531"/>
    </source>
</evidence>
<feature type="region of interest" description="Disordered" evidence="2">
    <location>
        <begin position="44"/>
        <end position="90"/>
    </location>
</feature>
<dbReference type="EMBL" id="FOYT01000001">
    <property type="protein sequence ID" value="SFR39824.1"/>
    <property type="molecule type" value="Genomic_DNA"/>
</dbReference>
<dbReference type="GO" id="GO:0005524">
    <property type="term" value="F:ATP binding"/>
    <property type="evidence" value="ECO:0007669"/>
    <property type="project" value="UniProtKB-KW"/>
</dbReference>